<protein>
    <submittedName>
        <fullName evidence="2">Uncharacterized protein</fullName>
    </submittedName>
</protein>
<keyword evidence="1" id="KW-0732">Signal</keyword>
<organism evidence="2 3">
    <name type="scientific">Lentisphaera araneosa HTCC2155</name>
    <dbReference type="NCBI Taxonomy" id="313628"/>
    <lineage>
        <taxon>Bacteria</taxon>
        <taxon>Pseudomonadati</taxon>
        <taxon>Lentisphaerota</taxon>
        <taxon>Lentisphaeria</taxon>
        <taxon>Lentisphaerales</taxon>
        <taxon>Lentisphaeraceae</taxon>
        <taxon>Lentisphaera</taxon>
    </lineage>
</organism>
<dbReference type="STRING" id="313628.LNTAR_06864"/>
<dbReference type="Proteomes" id="UP000004947">
    <property type="component" value="Unassembled WGS sequence"/>
</dbReference>
<evidence type="ECO:0000256" key="1">
    <source>
        <dbReference type="SAM" id="SignalP"/>
    </source>
</evidence>
<keyword evidence="3" id="KW-1185">Reference proteome</keyword>
<evidence type="ECO:0000313" key="2">
    <source>
        <dbReference type="EMBL" id="EDM26944.1"/>
    </source>
</evidence>
<evidence type="ECO:0000313" key="3">
    <source>
        <dbReference type="Proteomes" id="UP000004947"/>
    </source>
</evidence>
<accession>A6DMQ8</accession>
<dbReference type="eggNOG" id="ENOG502ZB47">
    <property type="taxonomic scope" value="Bacteria"/>
</dbReference>
<proteinExistence type="predicted"/>
<comment type="caution">
    <text evidence="2">The sequence shown here is derived from an EMBL/GenBank/DDBJ whole genome shotgun (WGS) entry which is preliminary data.</text>
</comment>
<dbReference type="AlphaFoldDB" id="A6DMQ8"/>
<dbReference type="EMBL" id="ABCK01000012">
    <property type="protein sequence ID" value="EDM26944.1"/>
    <property type="molecule type" value="Genomic_DNA"/>
</dbReference>
<feature type="chain" id="PRO_5002694153" evidence="1">
    <location>
        <begin position="19"/>
        <end position="293"/>
    </location>
</feature>
<sequence length="293" mass="32935">MKKIVVIALCLFSQFLFAESSKAKEAWSYLDNGKIRIGIDKSRGGCIGFLGESKTGRNLLNHFDEGRFIQQSYYGKSDGSDWNGKPWVYNPVQGGSWDRKPSRLLEFKKDDSKQSMYSKVEPRRWSSAKPCPEALMEQNISLHGNLAKINFIMNYTGPDQGKARHQEMPAVFVDALLKNFYYTKEGKLITEEPRVLKKKDGGLKLGKSSSEWVAYVDDNKWGVGVYTPGSTLFTCYKALGNGTTGPKGSACSYVSPLRTYSLTPGLKVDYTFYLTVGTLDEIKERFEALKKSK</sequence>
<dbReference type="RefSeq" id="WP_007279155.1">
    <property type="nucleotide sequence ID" value="NZ_ABCK01000012.1"/>
</dbReference>
<feature type="signal peptide" evidence="1">
    <location>
        <begin position="1"/>
        <end position="18"/>
    </location>
</feature>
<name>A6DMQ8_9BACT</name>
<dbReference type="OrthoDB" id="187419at2"/>
<reference evidence="2 3" key="1">
    <citation type="journal article" date="2010" name="J. Bacteriol.">
        <title>Genome sequence of Lentisphaera araneosa HTCC2155T, the type species of the order Lentisphaerales in the phylum Lentisphaerae.</title>
        <authorList>
            <person name="Thrash J.C."/>
            <person name="Cho J.C."/>
            <person name="Vergin K.L."/>
            <person name="Morris R.M."/>
            <person name="Giovannoni S.J."/>
        </authorList>
    </citation>
    <scope>NUCLEOTIDE SEQUENCE [LARGE SCALE GENOMIC DNA]</scope>
    <source>
        <strain evidence="2 3">HTCC2155</strain>
    </source>
</reference>
<gene>
    <name evidence="2" type="ORF">LNTAR_06864</name>
</gene>